<name>A0AAW2MVF4_SESRA</name>
<evidence type="ECO:0000256" key="1">
    <source>
        <dbReference type="SAM" id="MobiDB-lite"/>
    </source>
</evidence>
<proteinExistence type="predicted"/>
<comment type="caution">
    <text evidence="2">The sequence shown here is derived from an EMBL/GenBank/DDBJ whole genome shotgun (WGS) entry which is preliminary data.</text>
</comment>
<sequence>MDEDRIGLVLAKTSELRSKIVNCIHKTASNVEKEGKESESKESEASPDAENQHDTEEEAESLLNIRDALESLEGQLSSLQALQLQQWYEKEAALAEIECSQKKLLKELKEYKGKDLEVIHEAIAFAGETEDSNDLLLPPYPSRPSLSVVSDNGYLSNFTSTRKFHQNGAIAGGLKNLLDVPKDLQKSETSHRQSGPSSPFQRDEKKDNQLKLADLFQLQRNNEKGATVECPAGKVPVKENGEIRCVVKERVEIPFESAVATPDVSYGCG</sequence>
<dbReference type="InterPro" id="IPR038939">
    <property type="entry name" value="PDV1/PDV2"/>
</dbReference>
<dbReference type="GO" id="GO:0010020">
    <property type="term" value="P:chloroplast fission"/>
    <property type="evidence" value="ECO:0007669"/>
    <property type="project" value="InterPro"/>
</dbReference>
<feature type="compositionally biased region" description="Basic and acidic residues" evidence="1">
    <location>
        <begin position="31"/>
        <end position="54"/>
    </location>
</feature>
<accession>A0AAW2MVF4</accession>
<dbReference type="PANTHER" id="PTHR33600:SF3">
    <property type="entry name" value="PLASTID DIVISION PROTEIN PDV2"/>
    <property type="match status" value="1"/>
</dbReference>
<dbReference type="EMBL" id="JACGWJ010000021">
    <property type="protein sequence ID" value="KAL0334779.1"/>
    <property type="molecule type" value="Genomic_DNA"/>
</dbReference>
<feature type="region of interest" description="Disordered" evidence="1">
    <location>
        <begin position="28"/>
        <end position="63"/>
    </location>
</feature>
<reference evidence="2" key="2">
    <citation type="journal article" date="2024" name="Plant">
        <title>Genomic evolution and insights into agronomic trait innovations of Sesamum species.</title>
        <authorList>
            <person name="Miao H."/>
            <person name="Wang L."/>
            <person name="Qu L."/>
            <person name="Liu H."/>
            <person name="Sun Y."/>
            <person name="Le M."/>
            <person name="Wang Q."/>
            <person name="Wei S."/>
            <person name="Zheng Y."/>
            <person name="Lin W."/>
            <person name="Duan Y."/>
            <person name="Cao H."/>
            <person name="Xiong S."/>
            <person name="Wang X."/>
            <person name="Wei L."/>
            <person name="Li C."/>
            <person name="Ma Q."/>
            <person name="Ju M."/>
            <person name="Zhao R."/>
            <person name="Li G."/>
            <person name="Mu C."/>
            <person name="Tian Q."/>
            <person name="Mei H."/>
            <person name="Zhang T."/>
            <person name="Gao T."/>
            <person name="Zhang H."/>
        </authorList>
    </citation>
    <scope>NUCLEOTIDE SEQUENCE</scope>
    <source>
        <strain evidence="2">G02</strain>
    </source>
</reference>
<dbReference type="PANTHER" id="PTHR33600">
    <property type="entry name" value="PLASTID DIVISION PROTEIN PDV2"/>
    <property type="match status" value="1"/>
</dbReference>
<evidence type="ECO:0000313" key="2">
    <source>
        <dbReference type="EMBL" id="KAL0334779.1"/>
    </source>
</evidence>
<dbReference type="AlphaFoldDB" id="A0AAW2MVF4"/>
<organism evidence="2">
    <name type="scientific">Sesamum radiatum</name>
    <name type="common">Black benniseed</name>
    <dbReference type="NCBI Taxonomy" id="300843"/>
    <lineage>
        <taxon>Eukaryota</taxon>
        <taxon>Viridiplantae</taxon>
        <taxon>Streptophyta</taxon>
        <taxon>Embryophyta</taxon>
        <taxon>Tracheophyta</taxon>
        <taxon>Spermatophyta</taxon>
        <taxon>Magnoliopsida</taxon>
        <taxon>eudicotyledons</taxon>
        <taxon>Gunneridae</taxon>
        <taxon>Pentapetalae</taxon>
        <taxon>asterids</taxon>
        <taxon>lamiids</taxon>
        <taxon>Lamiales</taxon>
        <taxon>Pedaliaceae</taxon>
        <taxon>Sesamum</taxon>
    </lineage>
</organism>
<protein>
    <submittedName>
        <fullName evidence="2">Plastid division protein PDV2</fullName>
    </submittedName>
</protein>
<gene>
    <name evidence="2" type="ORF">Sradi_4689800</name>
</gene>
<reference evidence="2" key="1">
    <citation type="submission" date="2020-06" db="EMBL/GenBank/DDBJ databases">
        <authorList>
            <person name="Li T."/>
            <person name="Hu X."/>
            <person name="Zhang T."/>
            <person name="Song X."/>
            <person name="Zhang H."/>
            <person name="Dai N."/>
            <person name="Sheng W."/>
            <person name="Hou X."/>
            <person name="Wei L."/>
        </authorList>
    </citation>
    <scope>NUCLEOTIDE SEQUENCE</scope>
    <source>
        <strain evidence="2">G02</strain>
        <tissue evidence="2">Leaf</tissue>
    </source>
</reference>
<feature type="region of interest" description="Disordered" evidence="1">
    <location>
        <begin position="184"/>
        <end position="206"/>
    </location>
</feature>